<keyword evidence="2" id="KW-1185">Reference proteome</keyword>
<organism evidence="1 2">
    <name type="scientific">Nezara viridula</name>
    <name type="common">Southern green stink bug</name>
    <name type="synonym">Cimex viridulus</name>
    <dbReference type="NCBI Taxonomy" id="85310"/>
    <lineage>
        <taxon>Eukaryota</taxon>
        <taxon>Metazoa</taxon>
        <taxon>Ecdysozoa</taxon>
        <taxon>Arthropoda</taxon>
        <taxon>Hexapoda</taxon>
        <taxon>Insecta</taxon>
        <taxon>Pterygota</taxon>
        <taxon>Neoptera</taxon>
        <taxon>Paraneoptera</taxon>
        <taxon>Hemiptera</taxon>
        <taxon>Heteroptera</taxon>
        <taxon>Panheteroptera</taxon>
        <taxon>Pentatomomorpha</taxon>
        <taxon>Pentatomoidea</taxon>
        <taxon>Pentatomidae</taxon>
        <taxon>Pentatominae</taxon>
        <taxon>Nezara</taxon>
    </lineage>
</organism>
<accession>A0A9P0MFH6</accession>
<gene>
    <name evidence="1" type="ORF">NEZAVI_LOCUS6985</name>
</gene>
<evidence type="ECO:0000313" key="2">
    <source>
        <dbReference type="Proteomes" id="UP001152798"/>
    </source>
</evidence>
<proteinExistence type="predicted"/>
<sequence>MDILCALSLNIDGRSERAEVCRSDSVKPELSEKTKVSLRRLSNFYGGGDISSPIHRSEQMWEESHSSVSVAKGCSGERRKRRFQALADMGEEVHQQPKRETTRKGSMKRTNLEAAIHEGLTSNQQETKVWSLQILFDELFETSLYNLIPSYSNIILSGDFNTNLMIPSSDHSHLTSLLQSLRIYIVNAVTFADFQ</sequence>
<reference evidence="1" key="1">
    <citation type="submission" date="2022-01" db="EMBL/GenBank/DDBJ databases">
        <authorList>
            <person name="King R."/>
        </authorList>
    </citation>
    <scope>NUCLEOTIDE SEQUENCE</scope>
</reference>
<dbReference type="EMBL" id="OV725079">
    <property type="protein sequence ID" value="CAH1397058.1"/>
    <property type="molecule type" value="Genomic_DNA"/>
</dbReference>
<dbReference type="Proteomes" id="UP001152798">
    <property type="component" value="Chromosome 3"/>
</dbReference>
<protein>
    <submittedName>
        <fullName evidence="1">Uncharacterized protein</fullName>
    </submittedName>
</protein>
<name>A0A9P0MFH6_NEZVI</name>
<dbReference type="OrthoDB" id="5915976at2759"/>
<evidence type="ECO:0000313" key="1">
    <source>
        <dbReference type="EMBL" id="CAH1397058.1"/>
    </source>
</evidence>
<dbReference type="AlphaFoldDB" id="A0A9P0MFH6"/>